<accession>A0A7D6ZQZ6</accession>
<protein>
    <submittedName>
        <fullName evidence="2">Uncharacterized protein</fullName>
    </submittedName>
</protein>
<dbReference type="Proteomes" id="UP000515512">
    <property type="component" value="Chromosome"/>
</dbReference>
<organism evidence="2 3">
    <name type="scientific">Nocardia huaxiensis</name>
    <dbReference type="NCBI Taxonomy" id="2755382"/>
    <lineage>
        <taxon>Bacteria</taxon>
        <taxon>Bacillati</taxon>
        <taxon>Actinomycetota</taxon>
        <taxon>Actinomycetes</taxon>
        <taxon>Mycobacteriales</taxon>
        <taxon>Nocardiaceae</taxon>
        <taxon>Nocardia</taxon>
    </lineage>
</organism>
<evidence type="ECO:0000256" key="1">
    <source>
        <dbReference type="SAM" id="Coils"/>
    </source>
</evidence>
<evidence type="ECO:0000313" key="2">
    <source>
        <dbReference type="EMBL" id="QLY33163.1"/>
    </source>
</evidence>
<sequence length="114" mass="12473">MNPLDPLEKPMLTNLLNDILENPIARGAIDRANDARDTALATQQAVLGLLNLPTATDVETITHRLKSISQRLEQLEDAVDNLNRTATTIASISKKLTQLDQHLEAVLAERIPSA</sequence>
<evidence type="ECO:0000313" key="3">
    <source>
        <dbReference type="Proteomes" id="UP000515512"/>
    </source>
</evidence>
<dbReference type="EMBL" id="CP059399">
    <property type="protein sequence ID" value="QLY33163.1"/>
    <property type="molecule type" value="Genomic_DNA"/>
</dbReference>
<gene>
    <name evidence="2" type="ORF">H0264_13840</name>
</gene>
<name>A0A7D6ZQZ6_9NOCA</name>
<keyword evidence="1" id="KW-0175">Coiled coil</keyword>
<keyword evidence="3" id="KW-1185">Reference proteome</keyword>
<dbReference type="Gene3D" id="1.20.1480.30">
    <property type="entry name" value="Designed four-helix bundle protein"/>
    <property type="match status" value="1"/>
</dbReference>
<feature type="coiled-coil region" evidence="1">
    <location>
        <begin position="58"/>
        <end position="85"/>
    </location>
</feature>
<dbReference type="AlphaFoldDB" id="A0A7D6ZQZ6"/>
<dbReference type="KEGG" id="nhu:H0264_13840"/>
<reference evidence="2 3" key="1">
    <citation type="submission" date="2020-07" db="EMBL/GenBank/DDBJ databases">
        <authorList>
            <person name="Zhuang K."/>
            <person name="Ran Y."/>
        </authorList>
    </citation>
    <scope>NUCLEOTIDE SEQUENCE [LARGE SCALE GENOMIC DNA]</scope>
    <source>
        <strain evidence="2 3">WCH-YHL-001</strain>
    </source>
</reference>
<proteinExistence type="predicted"/>